<gene>
    <name evidence="1" type="ORF">IU470_30560</name>
</gene>
<dbReference type="GO" id="GO:0016874">
    <property type="term" value="F:ligase activity"/>
    <property type="evidence" value="ECO:0007669"/>
    <property type="project" value="UniProtKB-KW"/>
</dbReference>
<organism evidence="1 2">
    <name type="scientific">Nocardia abscessus</name>
    <dbReference type="NCBI Taxonomy" id="120957"/>
    <lineage>
        <taxon>Bacteria</taxon>
        <taxon>Bacillati</taxon>
        <taxon>Actinomycetota</taxon>
        <taxon>Actinomycetes</taxon>
        <taxon>Mycobacteriales</taxon>
        <taxon>Nocardiaceae</taxon>
        <taxon>Nocardia</taxon>
    </lineage>
</organism>
<protein>
    <submittedName>
        <fullName evidence="1">Phenylacetate--CoA ligase family protein</fullName>
    </submittedName>
</protein>
<proteinExistence type="predicted"/>
<name>A0ABS0CGE6_9NOCA</name>
<dbReference type="RefSeq" id="WP_195036264.1">
    <property type="nucleotide sequence ID" value="NZ_JADLRE010000037.1"/>
</dbReference>
<sequence length="478" mass="53095">MSAPLLLPADTAPGFDRALDVFHRAAHQVPAYREFLARHGIDPANVRTSAEFATVPPMTKGNYLRHYPLETLLWHGDVTQAGTWSCSSGSSGRPTYWPRDLVAQEEAIELYSRMFRRHFQTHRRSTLLVICFAMGNWIGGTYTYTAALALRGRGHKLSVITPGIELETILANIAELGPRYDQVVIAGYPPFVKDVLDHAPEEVLRQDLRVLLAGEAITEQWRDYVLERIGKAGRPDDICVVYGTADAGIMGCETPTTIAVRRAAQRDPALREALFGAGHHQPTFVEYDADLRYTEVDSEGRFLFSADTAIPLVRYRVNDVGEVMSAARLADTLREHGHRLPVVASTDSCGFLALHRRTDVAASFYALEIYPENIRAALEDPVVARTVTGKFVLAVEHDDRFEQTLHLRVELREGACPASGFGPMLQGTVTEALRRTNDEYRRLHATLGAAAEPVISLHRFGSAGFEAGIKHRWTQVRA</sequence>
<dbReference type="EMBL" id="JADLRE010000037">
    <property type="protein sequence ID" value="MBF6229420.1"/>
    <property type="molecule type" value="Genomic_DNA"/>
</dbReference>
<evidence type="ECO:0000313" key="2">
    <source>
        <dbReference type="Proteomes" id="UP000807309"/>
    </source>
</evidence>
<accession>A0ABS0CGE6</accession>
<dbReference type="PANTHER" id="PTHR43845:SF1">
    <property type="entry name" value="BLR5969 PROTEIN"/>
    <property type="match status" value="1"/>
</dbReference>
<dbReference type="PANTHER" id="PTHR43845">
    <property type="entry name" value="BLR5969 PROTEIN"/>
    <property type="match status" value="1"/>
</dbReference>
<keyword evidence="1" id="KW-0436">Ligase</keyword>
<dbReference type="SUPFAM" id="SSF56801">
    <property type="entry name" value="Acetyl-CoA synthetase-like"/>
    <property type="match status" value="1"/>
</dbReference>
<dbReference type="Proteomes" id="UP000807309">
    <property type="component" value="Unassembled WGS sequence"/>
</dbReference>
<reference evidence="1 2" key="1">
    <citation type="submission" date="2020-10" db="EMBL/GenBank/DDBJ databases">
        <title>Identification of Nocardia species via Next-generation sequencing and recognition of intraspecies genetic diversity.</title>
        <authorList>
            <person name="Li P."/>
            <person name="Li P."/>
            <person name="Lu B."/>
        </authorList>
    </citation>
    <scope>NUCLEOTIDE SEQUENCE [LARGE SCALE GENOMIC DNA]</scope>
    <source>
        <strain evidence="1 2">N-11</strain>
    </source>
</reference>
<dbReference type="InterPro" id="IPR042099">
    <property type="entry name" value="ANL_N_sf"/>
</dbReference>
<evidence type="ECO:0000313" key="1">
    <source>
        <dbReference type="EMBL" id="MBF6229420.1"/>
    </source>
</evidence>
<keyword evidence="2" id="KW-1185">Reference proteome</keyword>
<dbReference type="Gene3D" id="3.40.50.12780">
    <property type="entry name" value="N-terminal domain of ligase-like"/>
    <property type="match status" value="1"/>
</dbReference>
<comment type="caution">
    <text evidence="1">The sequence shown here is derived from an EMBL/GenBank/DDBJ whole genome shotgun (WGS) entry which is preliminary data.</text>
</comment>